<protein>
    <submittedName>
        <fullName evidence="2">Uncharacterized protein</fullName>
    </submittedName>
</protein>
<keyword evidence="1" id="KW-1133">Transmembrane helix</keyword>
<accession>U6B5I3</accession>
<dbReference type="RefSeq" id="WP_007557060.1">
    <property type="nucleotide sequence ID" value="NC_022793.1"/>
</dbReference>
<dbReference type="STRING" id="1261131.lam_913"/>
<evidence type="ECO:0000313" key="2">
    <source>
        <dbReference type="EMBL" id="AHA28245.1"/>
    </source>
</evidence>
<name>U6B5I3_9HYPH</name>
<keyword evidence="1" id="KW-0812">Transmembrane</keyword>
<dbReference type="Pfam" id="PF02325">
    <property type="entry name" value="CCB3_YggT"/>
    <property type="match status" value="1"/>
</dbReference>
<sequence length="102" mass="12259">MNITLKIIYIILTLYEKTLLIRFIFSFLYDYNVFNTSNSLVNLIRQFLFKITDPLLNLIRQNIPIIKQNFGYIIDLSPLLALIIIYTLQYLLNNMIYWDVFI</sequence>
<dbReference type="KEGG" id="lar:lam_913"/>
<feature type="transmembrane region" description="Helical" evidence="1">
    <location>
        <begin position="7"/>
        <end position="29"/>
    </location>
</feature>
<dbReference type="Proteomes" id="UP000017862">
    <property type="component" value="Chromosome"/>
</dbReference>
<dbReference type="AlphaFoldDB" id="U6B5I3"/>
<dbReference type="GO" id="GO:0016020">
    <property type="term" value="C:membrane"/>
    <property type="evidence" value="ECO:0007669"/>
    <property type="project" value="InterPro"/>
</dbReference>
<dbReference type="EMBL" id="CP006604">
    <property type="protein sequence ID" value="AHA28245.1"/>
    <property type="molecule type" value="Genomic_DNA"/>
</dbReference>
<feature type="transmembrane region" description="Helical" evidence="1">
    <location>
        <begin position="70"/>
        <end position="92"/>
    </location>
</feature>
<proteinExistence type="predicted"/>
<keyword evidence="3" id="KW-1185">Reference proteome</keyword>
<dbReference type="HOGENOM" id="CLU_136788_0_1_5"/>
<evidence type="ECO:0000256" key="1">
    <source>
        <dbReference type="SAM" id="Phobius"/>
    </source>
</evidence>
<evidence type="ECO:0000313" key="3">
    <source>
        <dbReference type="Proteomes" id="UP000017862"/>
    </source>
</evidence>
<keyword evidence="1" id="KW-0472">Membrane</keyword>
<reference evidence="2 3" key="1">
    <citation type="journal article" date="2014" name="Mol. Plant Microbe Interact.">
        <title>The complete genome sequence of Candidatus Liberibacter americanus, associated with citrus Huanglongbing.</title>
        <authorList>
            <person name="Wulff N.A."/>
            <person name="Zhang S."/>
            <person name="Setubal J.C."/>
            <person name="Almeida N.F."/>
            <person name="Martins E.C."/>
            <person name="Harakava R."/>
            <person name="Kumar D."/>
            <person name="Rangel L.T."/>
            <person name="Foissac X."/>
            <person name="Bove J."/>
            <person name="Gabriel D.W."/>
        </authorList>
    </citation>
    <scope>NUCLEOTIDE SEQUENCE [LARGE SCALE GENOMIC DNA]</scope>
    <source>
        <strain evidence="2 3">Sao Paulo</strain>
    </source>
</reference>
<dbReference type="InterPro" id="IPR003425">
    <property type="entry name" value="CCB3/YggT"/>
</dbReference>
<organism evidence="2 3">
    <name type="scientific">Candidatus Liberibacter americanus str. Sao Paulo</name>
    <dbReference type="NCBI Taxonomy" id="1261131"/>
    <lineage>
        <taxon>Bacteria</taxon>
        <taxon>Pseudomonadati</taxon>
        <taxon>Pseudomonadota</taxon>
        <taxon>Alphaproteobacteria</taxon>
        <taxon>Hyphomicrobiales</taxon>
        <taxon>Rhizobiaceae</taxon>
        <taxon>Liberibacter</taxon>
    </lineage>
</organism>
<gene>
    <name evidence="2" type="ORF">lam_913</name>
</gene>